<reference evidence="8" key="1">
    <citation type="journal article" date="2017" name="Front. Cell. Infect. Microbiol.">
        <title>The Distinct Transcriptional Response of the Midgut of Amblyomma sculptum and Amblyomma aureolatum Ticks to Rickettsia rickettsii Correlates to Their Differences in Susceptibility to Infection.</title>
        <authorList>
            <person name="Martins L.A."/>
            <person name="Galletti M.F.B.M."/>
            <person name="Ribeiro J.M."/>
            <person name="Fujita A."/>
            <person name="Costa F.B."/>
            <person name="Labruna M.B."/>
            <person name="Daffre S."/>
            <person name="Fogaca A.C."/>
        </authorList>
    </citation>
    <scope>NUCLEOTIDE SEQUENCE</scope>
</reference>
<feature type="transmembrane region" description="Helical" evidence="6">
    <location>
        <begin position="98"/>
        <end position="119"/>
    </location>
</feature>
<accession>A0A1E1WZD1</accession>
<organism evidence="8">
    <name type="scientific">Amblyomma aureolatum</name>
    <dbReference type="NCBI Taxonomy" id="187763"/>
    <lineage>
        <taxon>Eukaryota</taxon>
        <taxon>Metazoa</taxon>
        <taxon>Ecdysozoa</taxon>
        <taxon>Arthropoda</taxon>
        <taxon>Chelicerata</taxon>
        <taxon>Arachnida</taxon>
        <taxon>Acari</taxon>
        <taxon>Parasitiformes</taxon>
        <taxon>Ixodida</taxon>
        <taxon>Ixodoidea</taxon>
        <taxon>Ixodidae</taxon>
        <taxon>Amblyomminae</taxon>
        <taxon>Amblyomma</taxon>
    </lineage>
</organism>
<proteinExistence type="evidence at transcript level"/>
<dbReference type="PROSITE" id="PS51225">
    <property type="entry name" value="MARVEL"/>
    <property type="match status" value="1"/>
</dbReference>
<evidence type="ECO:0000256" key="6">
    <source>
        <dbReference type="SAM" id="Phobius"/>
    </source>
</evidence>
<dbReference type="AlphaFoldDB" id="A0A1E1WZD1"/>
<evidence type="ECO:0000256" key="1">
    <source>
        <dbReference type="ARBA" id="ARBA00004141"/>
    </source>
</evidence>
<evidence type="ECO:0000256" key="4">
    <source>
        <dbReference type="ARBA" id="ARBA00023136"/>
    </source>
</evidence>
<evidence type="ECO:0000256" key="2">
    <source>
        <dbReference type="ARBA" id="ARBA00022692"/>
    </source>
</evidence>
<feature type="transmembrane region" description="Helical" evidence="6">
    <location>
        <begin position="65"/>
        <end position="86"/>
    </location>
</feature>
<sequence length="157" mass="16466">MSSSTTTVRQTTTVTSSGSSPVVALSVNTTFLTSIGGILTLLELVLGIIVFSLCYQYAAGAHSGIFLLLISFAYWLVSLYILLSAFLSASGTLLPNTFFYFLFHVFGAFLSAAGGIAVLAQLSRYSHSGTIAAGAMGLIAAICHVVHVAFIYKGPKL</sequence>
<dbReference type="GO" id="GO:0016020">
    <property type="term" value="C:membrane"/>
    <property type="evidence" value="ECO:0007669"/>
    <property type="project" value="UniProtKB-SubCell"/>
</dbReference>
<name>A0A1E1WZD1_9ACAR</name>
<keyword evidence="2 5" id="KW-0812">Transmembrane</keyword>
<protein>
    <submittedName>
        <fullName evidence="8">Putative conserved plasma membrane protein</fullName>
    </submittedName>
</protein>
<comment type="subcellular location">
    <subcellularLocation>
        <location evidence="1">Membrane</location>
        <topology evidence="1">Multi-pass membrane protein</topology>
    </subcellularLocation>
</comment>
<dbReference type="EMBL" id="GFAC01007037">
    <property type="protein sequence ID" value="JAT92151.1"/>
    <property type="molecule type" value="mRNA"/>
</dbReference>
<keyword evidence="3 6" id="KW-1133">Transmembrane helix</keyword>
<evidence type="ECO:0000256" key="3">
    <source>
        <dbReference type="ARBA" id="ARBA00022989"/>
    </source>
</evidence>
<feature type="transmembrane region" description="Helical" evidence="6">
    <location>
        <begin position="131"/>
        <end position="152"/>
    </location>
</feature>
<feature type="transmembrane region" description="Helical" evidence="6">
    <location>
        <begin position="31"/>
        <end position="53"/>
    </location>
</feature>
<evidence type="ECO:0000259" key="7">
    <source>
        <dbReference type="PROSITE" id="PS51225"/>
    </source>
</evidence>
<dbReference type="InterPro" id="IPR008253">
    <property type="entry name" value="Marvel"/>
</dbReference>
<keyword evidence="4 5" id="KW-0472">Membrane</keyword>
<feature type="domain" description="MARVEL" evidence="7">
    <location>
        <begin position="31"/>
        <end position="156"/>
    </location>
</feature>
<evidence type="ECO:0000256" key="5">
    <source>
        <dbReference type="PROSITE-ProRule" id="PRU00581"/>
    </source>
</evidence>
<evidence type="ECO:0000313" key="8">
    <source>
        <dbReference type="EMBL" id="JAT92151.1"/>
    </source>
</evidence>